<keyword evidence="2" id="KW-1185">Reference proteome</keyword>
<comment type="caution">
    <text evidence="1">The sequence shown here is derived from an EMBL/GenBank/DDBJ whole genome shotgun (WGS) entry which is preliminary data.</text>
</comment>
<dbReference type="EMBL" id="JASBWR010000002">
    <property type="protein sequence ID" value="KAJ9113450.1"/>
    <property type="molecule type" value="Genomic_DNA"/>
</dbReference>
<evidence type="ECO:0000313" key="2">
    <source>
        <dbReference type="Proteomes" id="UP001241377"/>
    </source>
</evidence>
<gene>
    <name evidence="1" type="ORF">QFC19_000370</name>
</gene>
<evidence type="ECO:0000313" key="1">
    <source>
        <dbReference type="EMBL" id="KAJ9113450.1"/>
    </source>
</evidence>
<accession>A0ACC2WQ96</accession>
<dbReference type="Proteomes" id="UP001241377">
    <property type="component" value="Unassembled WGS sequence"/>
</dbReference>
<organism evidence="1 2">
    <name type="scientific">Naganishia cerealis</name>
    <dbReference type="NCBI Taxonomy" id="610337"/>
    <lineage>
        <taxon>Eukaryota</taxon>
        <taxon>Fungi</taxon>
        <taxon>Dikarya</taxon>
        <taxon>Basidiomycota</taxon>
        <taxon>Agaricomycotina</taxon>
        <taxon>Tremellomycetes</taxon>
        <taxon>Filobasidiales</taxon>
        <taxon>Filobasidiaceae</taxon>
        <taxon>Naganishia</taxon>
    </lineage>
</organism>
<proteinExistence type="predicted"/>
<reference evidence="1" key="1">
    <citation type="submission" date="2023-04" db="EMBL/GenBank/DDBJ databases">
        <title>Draft Genome sequencing of Naganishia species isolated from polar environments using Oxford Nanopore Technology.</title>
        <authorList>
            <person name="Leo P."/>
            <person name="Venkateswaran K."/>
        </authorList>
    </citation>
    <scope>NUCLEOTIDE SEQUENCE</scope>
    <source>
        <strain evidence="1">MNA-CCFEE 5261</strain>
    </source>
</reference>
<name>A0ACC2WQ96_9TREE</name>
<sequence length="648" mass="73661">MIRRLGNGFIPHLRAYATYRRSNTYVKNGLVEKQDHTDDFRLLRPNTNDHIHQLDPKQVRRLENKVKADAQKLSTSISLLKSYLKQREALVDHFLLVESVDGFLENLLHRNDESILPELGQVLTDIADPQYDSEIANSITLLSALFINTFLVELNAAYALSGKTPANFELDSFLLRPQLFNCIKDEPKRLEIMKILALMYLGDEKNPSFLLFISQLDEPTISSICSSMPSSDDFFSLEHYRYHFLHYKSSQSLNYDHSDTIRAIQSISRPRFTTPNTDSSRYMIGFSNAFDTYYNSSESYAGRMNLVLSITKVLLSTAGPAPNHSIFRYLIDELGNANLLNYQSLVFNSIPGYEHKKTMLGSSTESIIAPRAALHYKRAIEDDPDILGSLMLYLSRRASNNSLEQFLSFYRLNEVVKHERVLDNSNFSSLVSKSRFTRNRDIDLHSVVFDTDMPIIASVDLVYNAIACCIELGQFQYIDPLFNKMIVHTVDLGGEVHVALSLGNQKDLTNSEFSLLLAQNLTFAEMADKLFTKKLLILLLKASRLSDDVGRMMWLTPHLDAYLTKHFESSSQHIDEIKKFASEDSVSEAYAAEFWEQDSQALIDTSLITEIELALTALSLDGKKLAYSKFLDFSRTAGLTPKSKKRES</sequence>
<protein>
    <submittedName>
        <fullName evidence="1">Uncharacterized protein</fullName>
    </submittedName>
</protein>